<dbReference type="GO" id="GO:0046872">
    <property type="term" value="F:metal ion binding"/>
    <property type="evidence" value="ECO:0007669"/>
    <property type="project" value="UniProtKB-KW"/>
</dbReference>
<evidence type="ECO:0000256" key="5">
    <source>
        <dbReference type="ARBA" id="ARBA00022833"/>
    </source>
</evidence>
<dbReference type="Proteomes" id="UP000325243">
    <property type="component" value="Unassembled WGS sequence"/>
</dbReference>
<dbReference type="SUPFAM" id="SSF53187">
    <property type="entry name" value="Zn-dependent exopeptidases"/>
    <property type="match status" value="1"/>
</dbReference>
<dbReference type="Gene3D" id="3.30.70.360">
    <property type="match status" value="1"/>
</dbReference>
<proteinExistence type="inferred from homology"/>
<dbReference type="RefSeq" id="WP_148734017.1">
    <property type="nucleotide sequence ID" value="NZ_VSSB01000001.1"/>
</dbReference>
<dbReference type="Gene3D" id="3.40.630.10">
    <property type="entry name" value="Zn peptidases"/>
    <property type="match status" value="1"/>
</dbReference>
<accession>A0A5S4VK00</accession>
<dbReference type="Pfam" id="PF07687">
    <property type="entry name" value="M20_dimer"/>
    <property type="match status" value="1"/>
</dbReference>
<keyword evidence="2" id="KW-0645">Protease</keyword>
<keyword evidence="4 7" id="KW-0378">Hydrolase</keyword>
<dbReference type="Gene3D" id="1.10.150.900">
    <property type="match status" value="1"/>
</dbReference>
<comment type="caution">
    <text evidence="7">The sequence shown here is derived from an EMBL/GenBank/DDBJ whole genome shotgun (WGS) entry which is preliminary data.</text>
</comment>
<evidence type="ECO:0000259" key="6">
    <source>
        <dbReference type="Pfam" id="PF07687"/>
    </source>
</evidence>
<gene>
    <name evidence="7" type="ORF">FYC51_13160</name>
</gene>
<dbReference type="PANTHER" id="PTHR45962:SF1">
    <property type="entry name" value="N-FATTY-ACYL-AMINO ACID SYNTHASE_HYDROLASE PM20D1"/>
    <property type="match status" value="1"/>
</dbReference>
<evidence type="ECO:0000256" key="2">
    <source>
        <dbReference type="ARBA" id="ARBA00022670"/>
    </source>
</evidence>
<dbReference type="GO" id="GO:0008233">
    <property type="term" value="F:peptidase activity"/>
    <property type="evidence" value="ECO:0007669"/>
    <property type="project" value="UniProtKB-KW"/>
</dbReference>
<feature type="domain" description="Peptidase M20 dimerisation" evidence="6">
    <location>
        <begin position="197"/>
        <end position="343"/>
    </location>
</feature>
<dbReference type="Pfam" id="PF01546">
    <property type="entry name" value="Peptidase_M20"/>
    <property type="match status" value="1"/>
</dbReference>
<keyword evidence="3" id="KW-0479">Metal-binding</keyword>
<dbReference type="PANTHER" id="PTHR45962">
    <property type="entry name" value="N-FATTY-ACYL-AMINO ACID SYNTHASE/HYDROLASE PM20D1"/>
    <property type="match status" value="1"/>
</dbReference>
<dbReference type="InterPro" id="IPR047177">
    <property type="entry name" value="Pept_M20A"/>
</dbReference>
<dbReference type="GO" id="GO:0006508">
    <property type="term" value="P:proteolysis"/>
    <property type="evidence" value="ECO:0007669"/>
    <property type="project" value="UniProtKB-KW"/>
</dbReference>
<evidence type="ECO:0000256" key="1">
    <source>
        <dbReference type="ARBA" id="ARBA00006247"/>
    </source>
</evidence>
<organism evidence="7 8">
    <name type="scientific">Agromyces mariniharenae</name>
    <dbReference type="NCBI Taxonomy" id="2604423"/>
    <lineage>
        <taxon>Bacteria</taxon>
        <taxon>Bacillati</taxon>
        <taxon>Actinomycetota</taxon>
        <taxon>Actinomycetes</taxon>
        <taxon>Micrococcales</taxon>
        <taxon>Microbacteriaceae</taxon>
        <taxon>Agromyces</taxon>
    </lineage>
</organism>
<keyword evidence="5" id="KW-0862">Zinc</keyword>
<dbReference type="InterPro" id="IPR011650">
    <property type="entry name" value="Peptidase_M20_dimer"/>
</dbReference>
<evidence type="ECO:0000313" key="7">
    <source>
        <dbReference type="EMBL" id="TYL54485.1"/>
    </source>
</evidence>
<evidence type="ECO:0000256" key="3">
    <source>
        <dbReference type="ARBA" id="ARBA00022723"/>
    </source>
</evidence>
<reference evidence="7 8" key="1">
    <citation type="submission" date="2019-08" db="EMBL/GenBank/DDBJ databases">
        <authorList>
            <person name="Hu J."/>
        </authorList>
    </citation>
    <scope>NUCLEOTIDE SEQUENCE [LARGE SCALE GENOMIC DNA]</scope>
    <source>
        <strain evidence="7 8">NEAU-184</strain>
    </source>
</reference>
<evidence type="ECO:0000313" key="8">
    <source>
        <dbReference type="Proteomes" id="UP000325243"/>
    </source>
</evidence>
<keyword evidence="8" id="KW-1185">Reference proteome</keyword>
<dbReference type="InterPro" id="IPR036264">
    <property type="entry name" value="Bact_exopeptidase_dim_dom"/>
</dbReference>
<evidence type="ECO:0000256" key="4">
    <source>
        <dbReference type="ARBA" id="ARBA00022801"/>
    </source>
</evidence>
<dbReference type="SUPFAM" id="SSF55031">
    <property type="entry name" value="Bacterial exopeptidase dimerisation domain"/>
    <property type="match status" value="1"/>
</dbReference>
<name>A0A5S4VK00_9MICO</name>
<dbReference type="AlphaFoldDB" id="A0A5S4VK00"/>
<sequence length="467" mass="49731">MPDPVTVRPGAAERLSRMVQLPTVSAELDERGLADFDRFRDLVAELYPLVHERLAFEQVTDVGLLYRWRGSGDDDPVVLMAHFDVVPAVDDDGWTFPPFEGRIHDGSVWGRGTLDDKGPLLVILEAVENMLADGFVPERDVYLSFGGNEESHGAAARAAADLFQDRGIIPWLVLDEGGAVVDAPLPFVHVPAAMVGVGEKGIVTVRLSALGEGGHASTPPATTATARIARAVHRLSPNPFPKRTPRSLRTMLSTFAPHTRGPVRLALRVLAATPWLTARLFARLDGEPAALVRTTIAATMLEGGSAPNVLPARAAATLNLRIAVGETVGTTAARVRRVVGDPAVDVQVVEGSDPSPESPTDTAQFAAIAAAVDASYPGAITAPYLMMAATDSRWFHRFSPAVFRFAPIAMTAGQRAAIHGVDEHVTIDSLERGERFHRALLESVNAVGSAAAVPGHPRVAEAGHPLH</sequence>
<comment type="similarity">
    <text evidence="1">Belongs to the peptidase M20A family.</text>
</comment>
<dbReference type="InterPro" id="IPR002933">
    <property type="entry name" value="Peptidase_M20"/>
</dbReference>
<dbReference type="EMBL" id="VSSB01000001">
    <property type="protein sequence ID" value="TYL54485.1"/>
    <property type="molecule type" value="Genomic_DNA"/>
</dbReference>
<protein>
    <submittedName>
        <fullName evidence="7">M20/M25/M40 family metallo-hydrolase</fullName>
    </submittedName>
</protein>